<feature type="domain" description="Glucose/Sorbosone dehydrogenase" evidence="3">
    <location>
        <begin position="195"/>
        <end position="373"/>
    </location>
</feature>
<keyword evidence="5" id="KW-1185">Reference proteome</keyword>
<dbReference type="Pfam" id="PF07995">
    <property type="entry name" value="GSDH"/>
    <property type="match status" value="1"/>
</dbReference>
<sequence length="610" mass="62323">MTSTKAPVRAALLAGASLVLLSLAGCGDDGSNFDVSSQIGPDPVLPEPSTPLLPDIKIAEVVGWQEGQTPTVPEGLTVTAYATELVNPRTVHTLPNGDVLVVQSRGPSGKPKPRPKDYIQGWVMAMAKGGGGGPQKDSNLITLLRDTDRDGQVDERSDLLTGLNSPFGVAFADNKLYVAAADAILVYPYELGQPEITAAPEVLTPLPGGPINHHWTKDLALSPDGRFLFASVGSNSNAAERGIEAEKGRAAIWRVDRETGAAKVYASGLRNPNGLTIHPETGTLWTVVNERDELGPNLVPDYMTSVEEGAFYGWPWSYFGDHVDERVHPPRPDMVEKAIAPDYALSSHVAALGLTFTNGSAMPQPYANGAFIGEHGSWNRDTFNGYEVVYVPFENGQPAGMAEGVVTGFLDGDKARGRPVGVGIDGTGALLIADDAGNTVWRVAPADGTILPEPVATDAMPAANQAAPAAPAAPAAAEAPAASETPAPADAPPPQPAAPVTAPATAPAPAAASPTPPAETSAPDTAATQPAPPVDAPPPEAAAPAASPAPPPADTAPPAPAAPATAPLPAEGAATAPAPAGEPNPEPAQTEIAPAVLPEGMVEDAPPQGQ</sequence>
<dbReference type="InterPro" id="IPR012938">
    <property type="entry name" value="Glc/Sorbosone_DH"/>
</dbReference>
<dbReference type="PANTHER" id="PTHR19328">
    <property type="entry name" value="HEDGEHOG-INTERACTING PROTEIN"/>
    <property type="match status" value="1"/>
</dbReference>
<feature type="compositionally biased region" description="Pro residues" evidence="1">
    <location>
        <begin position="530"/>
        <end position="561"/>
    </location>
</feature>
<dbReference type="SUPFAM" id="SSF50952">
    <property type="entry name" value="Soluble quinoprotein glucose dehydrogenase"/>
    <property type="match status" value="1"/>
</dbReference>
<reference evidence="4" key="1">
    <citation type="submission" date="2022-03" db="EMBL/GenBank/DDBJ databases">
        <title>Aurantimonas Liuensis sp. Nov., isolated from the hadal seawater of the Mariana Trench.</title>
        <authorList>
            <person name="Liu R."/>
        </authorList>
    </citation>
    <scope>NUCLEOTIDE SEQUENCE</scope>
    <source>
        <strain evidence="4">LRZ36</strain>
    </source>
</reference>
<feature type="compositionally biased region" description="Low complexity" evidence="1">
    <location>
        <begin position="562"/>
        <end position="579"/>
    </location>
</feature>
<name>A0A9X2H1X4_9HYPH</name>
<evidence type="ECO:0000259" key="3">
    <source>
        <dbReference type="Pfam" id="PF07995"/>
    </source>
</evidence>
<dbReference type="InterPro" id="IPR011042">
    <property type="entry name" value="6-blade_b-propeller_TolB-like"/>
</dbReference>
<feature type="compositionally biased region" description="Low complexity" evidence="1">
    <location>
        <begin position="498"/>
        <end position="529"/>
    </location>
</feature>
<keyword evidence="2" id="KW-0732">Signal</keyword>
<dbReference type="PANTHER" id="PTHR19328:SF55">
    <property type="entry name" value="BLR6566 PROTEIN"/>
    <property type="match status" value="1"/>
</dbReference>
<evidence type="ECO:0000256" key="1">
    <source>
        <dbReference type="SAM" id="MobiDB-lite"/>
    </source>
</evidence>
<comment type="caution">
    <text evidence="4">The sequence shown here is derived from an EMBL/GenBank/DDBJ whole genome shotgun (WGS) entry which is preliminary data.</text>
</comment>
<dbReference type="EMBL" id="JALHBS010000007">
    <property type="protein sequence ID" value="MCP3053752.1"/>
    <property type="molecule type" value="Genomic_DNA"/>
</dbReference>
<feature type="compositionally biased region" description="Low complexity" evidence="1">
    <location>
        <begin position="462"/>
        <end position="488"/>
    </location>
</feature>
<dbReference type="Proteomes" id="UP001155220">
    <property type="component" value="Unassembled WGS sequence"/>
</dbReference>
<feature type="signal peptide" evidence="2">
    <location>
        <begin position="1"/>
        <end position="24"/>
    </location>
</feature>
<protein>
    <submittedName>
        <fullName evidence="4">Sorbosone dehydrogenase family protein</fullName>
    </submittedName>
</protein>
<dbReference type="AlphaFoldDB" id="A0A9X2H1X4"/>
<evidence type="ECO:0000256" key="2">
    <source>
        <dbReference type="SAM" id="SignalP"/>
    </source>
</evidence>
<accession>A0A9X2H1X4</accession>
<dbReference type="InterPro" id="IPR011041">
    <property type="entry name" value="Quinoprot_gluc/sorb_DH_b-prop"/>
</dbReference>
<evidence type="ECO:0000313" key="4">
    <source>
        <dbReference type="EMBL" id="MCP3053752.1"/>
    </source>
</evidence>
<gene>
    <name evidence="4" type="ORF">MJ956_01150</name>
</gene>
<feature type="chain" id="PRO_5040755086" evidence="2">
    <location>
        <begin position="25"/>
        <end position="610"/>
    </location>
</feature>
<evidence type="ECO:0000313" key="5">
    <source>
        <dbReference type="Proteomes" id="UP001155220"/>
    </source>
</evidence>
<organism evidence="4 5">
    <name type="scientific">Aurantimonas marianensis</name>
    <dbReference type="NCBI Taxonomy" id="2920428"/>
    <lineage>
        <taxon>Bacteria</taxon>
        <taxon>Pseudomonadati</taxon>
        <taxon>Pseudomonadota</taxon>
        <taxon>Alphaproteobacteria</taxon>
        <taxon>Hyphomicrobiales</taxon>
        <taxon>Aurantimonadaceae</taxon>
        <taxon>Aurantimonas</taxon>
    </lineage>
</organism>
<dbReference type="PROSITE" id="PS51257">
    <property type="entry name" value="PROKAR_LIPOPROTEIN"/>
    <property type="match status" value="1"/>
</dbReference>
<proteinExistence type="predicted"/>
<dbReference type="Gene3D" id="2.120.10.30">
    <property type="entry name" value="TolB, C-terminal domain"/>
    <property type="match status" value="1"/>
</dbReference>
<feature type="region of interest" description="Disordered" evidence="1">
    <location>
        <begin position="462"/>
        <end position="610"/>
    </location>
</feature>